<keyword evidence="1" id="KW-1133">Transmembrane helix</keyword>
<feature type="chain" id="PRO_5044760030" evidence="2">
    <location>
        <begin position="24"/>
        <end position="123"/>
    </location>
</feature>
<dbReference type="AlphaFoldDB" id="A0ABD2IC88"/>
<feature type="signal peptide" evidence="2">
    <location>
        <begin position="1"/>
        <end position="23"/>
    </location>
</feature>
<keyword evidence="2" id="KW-0732">Signal</keyword>
<protein>
    <submittedName>
        <fullName evidence="3">Uncharacterized protein</fullName>
    </submittedName>
</protein>
<name>A0ABD2IC88_9BILA</name>
<evidence type="ECO:0000313" key="4">
    <source>
        <dbReference type="Proteomes" id="UP001620626"/>
    </source>
</evidence>
<accession>A0ABD2IC88</accession>
<gene>
    <name evidence="3" type="ORF">niasHT_039653</name>
</gene>
<evidence type="ECO:0000313" key="3">
    <source>
        <dbReference type="EMBL" id="KAL3076873.1"/>
    </source>
</evidence>
<proteinExistence type="predicted"/>
<feature type="transmembrane region" description="Helical" evidence="1">
    <location>
        <begin position="80"/>
        <end position="100"/>
    </location>
</feature>
<keyword evidence="4" id="KW-1185">Reference proteome</keyword>
<evidence type="ECO:0000256" key="2">
    <source>
        <dbReference type="SAM" id="SignalP"/>
    </source>
</evidence>
<comment type="caution">
    <text evidence="3">The sequence shown here is derived from an EMBL/GenBank/DDBJ whole genome shotgun (WGS) entry which is preliminary data.</text>
</comment>
<organism evidence="3 4">
    <name type="scientific">Heterodera trifolii</name>
    <dbReference type="NCBI Taxonomy" id="157864"/>
    <lineage>
        <taxon>Eukaryota</taxon>
        <taxon>Metazoa</taxon>
        <taxon>Ecdysozoa</taxon>
        <taxon>Nematoda</taxon>
        <taxon>Chromadorea</taxon>
        <taxon>Rhabditida</taxon>
        <taxon>Tylenchina</taxon>
        <taxon>Tylenchomorpha</taxon>
        <taxon>Tylenchoidea</taxon>
        <taxon>Heteroderidae</taxon>
        <taxon>Heteroderinae</taxon>
        <taxon>Heterodera</taxon>
    </lineage>
</organism>
<reference evidence="3 4" key="1">
    <citation type="submission" date="2024-10" db="EMBL/GenBank/DDBJ databases">
        <authorList>
            <person name="Kim D."/>
        </authorList>
    </citation>
    <scope>NUCLEOTIDE SEQUENCE [LARGE SCALE GENOMIC DNA]</scope>
    <source>
        <strain evidence="3">BH-2024</strain>
    </source>
</reference>
<sequence>MLRVLHLWKILSKPFSCLRLASCIAPQGLCQTVPVYGQLMPRPKAIDCPHSLLSCRATPIPPFSSKIGFLPLDISLFSPLFLLLFLLAFFILFSAIKIWVPSAEVPIESSLPCDGNAKIGQDH</sequence>
<evidence type="ECO:0000256" key="1">
    <source>
        <dbReference type="SAM" id="Phobius"/>
    </source>
</evidence>
<dbReference type="Proteomes" id="UP001620626">
    <property type="component" value="Unassembled WGS sequence"/>
</dbReference>
<dbReference type="EMBL" id="JBICBT010001240">
    <property type="protein sequence ID" value="KAL3076873.1"/>
    <property type="molecule type" value="Genomic_DNA"/>
</dbReference>
<keyword evidence="1" id="KW-0472">Membrane</keyword>
<keyword evidence="1" id="KW-0812">Transmembrane</keyword>